<keyword evidence="2" id="KW-0813">Transport</keyword>
<evidence type="ECO:0000313" key="9">
    <source>
        <dbReference type="EMBL" id="GKH01080.1"/>
    </source>
</evidence>
<dbReference type="PROSITE" id="PS50893">
    <property type="entry name" value="ABC_TRANSPORTER_2"/>
    <property type="match status" value="1"/>
</dbReference>
<reference evidence="9" key="1">
    <citation type="submission" date="2022-01" db="EMBL/GenBank/DDBJ databases">
        <title>Novel bile acid biosynthetic pathways are enriched in the microbiome of centenarians.</title>
        <authorList>
            <person name="Sato Y."/>
            <person name="Atarashi K."/>
            <person name="Plichta R.D."/>
            <person name="Arai Y."/>
            <person name="Sasajima S."/>
            <person name="Kearney M.S."/>
            <person name="Suda W."/>
            <person name="Takeshita K."/>
            <person name="Sasaki T."/>
            <person name="Okamoto S."/>
            <person name="Skelly N.A."/>
            <person name="Okamura Y."/>
            <person name="Vlamakis H."/>
            <person name="Li Y."/>
            <person name="Tanoue T."/>
            <person name="Takei H."/>
            <person name="Nittono H."/>
            <person name="Narushima S."/>
            <person name="Irie J."/>
            <person name="Itoh H."/>
            <person name="Moriya K."/>
            <person name="Sugiura Y."/>
            <person name="Suematsu M."/>
            <person name="Moritoki N."/>
            <person name="Shibata S."/>
            <person name="Littman R.D."/>
            <person name="Fischbach A.M."/>
            <person name="Uwamino Y."/>
            <person name="Inoue T."/>
            <person name="Honda A."/>
            <person name="Hattori M."/>
            <person name="Murai T."/>
            <person name="Xavier J.R."/>
            <person name="Hirose N."/>
            <person name="Honda K."/>
        </authorList>
    </citation>
    <scope>NUCLEOTIDE SEQUENCE</scope>
    <source>
        <strain evidence="9">CE91-St55</strain>
    </source>
</reference>
<dbReference type="InterPro" id="IPR051535">
    <property type="entry name" value="Siderophore_ABC-ATPase"/>
</dbReference>
<evidence type="ECO:0000256" key="7">
    <source>
        <dbReference type="ARBA" id="ARBA00023136"/>
    </source>
</evidence>
<dbReference type="AlphaFoldDB" id="A0AA37JM71"/>
<evidence type="ECO:0000259" key="8">
    <source>
        <dbReference type="PROSITE" id="PS50893"/>
    </source>
</evidence>
<keyword evidence="4" id="KW-0547">Nucleotide-binding</keyword>
<evidence type="ECO:0000313" key="10">
    <source>
        <dbReference type="Proteomes" id="UP001055091"/>
    </source>
</evidence>
<keyword evidence="3" id="KW-1003">Cell membrane</keyword>
<dbReference type="GO" id="GO:0005886">
    <property type="term" value="C:plasma membrane"/>
    <property type="evidence" value="ECO:0007669"/>
    <property type="project" value="UniProtKB-SubCell"/>
</dbReference>
<dbReference type="GO" id="GO:0006811">
    <property type="term" value="P:monoatomic ion transport"/>
    <property type="evidence" value="ECO:0007669"/>
    <property type="project" value="UniProtKB-KW"/>
</dbReference>
<dbReference type="GO" id="GO:0005524">
    <property type="term" value="F:ATP binding"/>
    <property type="evidence" value="ECO:0007669"/>
    <property type="project" value="UniProtKB-KW"/>
</dbReference>
<comment type="caution">
    <text evidence="9">The sequence shown here is derived from an EMBL/GenBank/DDBJ whole genome shotgun (WGS) entry which is preliminary data.</text>
</comment>
<dbReference type="FunFam" id="3.40.50.300:FF:000134">
    <property type="entry name" value="Iron-enterobactin ABC transporter ATP-binding protein"/>
    <property type="match status" value="1"/>
</dbReference>
<evidence type="ECO:0000256" key="2">
    <source>
        <dbReference type="ARBA" id="ARBA00022448"/>
    </source>
</evidence>
<keyword evidence="5 9" id="KW-0067">ATP-binding</keyword>
<dbReference type="PANTHER" id="PTHR42771:SF4">
    <property type="entry name" value="IRON(3+)-HYDROXAMATE IMPORT ATP-BINDING PROTEIN FHUC"/>
    <property type="match status" value="1"/>
</dbReference>
<dbReference type="Gene3D" id="3.40.50.300">
    <property type="entry name" value="P-loop containing nucleotide triphosphate hydrolases"/>
    <property type="match status" value="1"/>
</dbReference>
<evidence type="ECO:0000256" key="3">
    <source>
        <dbReference type="ARBA" id="ARBA00022475"/>
    </source>
</evidence>
<organism evidence="9 10">
    <name type="scientific">Hungatella hathewayi</name>
    <dbReference type="NCBI Taxonomy" id="154046"/>
    <lineage>
        <taxon>Bacteria</taxon>
        <taxon>Bacillati</taxon>
        <taxon>Bacillota</taxon>
        <taxon>Clostridia</taxon>
        <taxon>Lachnospirales</taxon>
        <taxon>Lachnospiraceae</taxon>
        <taxon>Hungatella</taxon>
    </lineage>
</organism>
<dbReference type="PANTHER" id="PTHR42771">
    <property type="entry name" value="IRON(3+)-HYDROXAMATE IMPORT ATP-BINDING PROTEIN FHUC"/>
    <property type="match status" value="1"/>
</dbReference>
<gene>
    <name evidence="9" type="primary">fhuC1_2</name>
    <name evidence="9" type="ORF">CE91St55_30610</name>
</gene>
<dbReference type="EMBL" id="BQNJ01000001">
    <property type="protein sequence ID" value="GKH01080.1"/>
    <property type="molecule type" value="Genomic_DNA"/>
</dbReference>
<dbReference type="Pfam" id="PF00005">
    <property type="entry name" value="ABC_tran"/>
    <property type="match status" value="1"/>
</dbReference>
<proteinExistence type="predicted"/>
<evidence type="ECO:0000256" key="1">
    <source>
        <dbReference type="ARBA" id="ARBA00004202"/>
    </source>
</evidence>
<keyword evidence="7" id="KW-0472">Membrane</keyword>
<protein>
    <submittedName>
        <fullName evidence="9">Ferrichrome ABC transporter ATP-binding protein</fullName>
    </submittedName>
</protein>
<evidence type="ECO:0000256" key="4">
    <source>
        <dbReference type="ARBA" id="ARBA00022741"/>
    </source>
</evidence>
<feature type="domain" description="ABC transporter" evidence="8">
    <location>
        <begin position="2"/>
        <end position="192"/>
    </location>
</feature>
<accession>A0AA37JM71</accession>
<comment type="subcellular location">
    <subcellularLocation>
        <location evidence="1">Cell membrane</location>
        <topology evidence="1">Peripheral membrane protein</topology>
    </subcellularLocation>
</comment>
<sequence length="233" mass="26264">MTRLIPIKHGAVYLDGQSIYQMRTRDVAQKLAILPQNSQCPDGLSVEELVANGRFPYRKGMKGLTEEDNRIIRWAMESCNISDFSSREVDSLSGGQRQRVWIAMALAQKTDILFLDEPTTFLDIAHQLDIMHLLVRLNKQQGVTIVMVLHDLNHAAMFSDNIVAISNGTKYYEGSPEQVIVPEVLRAVFNVEAIIVKHPVLRTSLCLPYDLCKNVSNEQKNQPFHEGGLSDET</sequence>
<dbReference type="InterPro" id="IPR027417">
    <property type="entry name" value="P-loop_NTPase"/>
</dbReference>
<dbReference type="Proteomes" id="UP001055091">
    <property type="component" value="Unassembled WGS sequence"/>
</dbReference>
<dbReference type="GO" id="GO:0016887">
    <property type="term" value="F:ATP hydrolysis activity"/>
    <property type="evidence" value="ECO:0007669"/>
    <property type="project" value="InterPro"/>
</dbReference>
<dbReference type="CDD" id="cd03214">
    <property type="entry name" value="ABC_Iron-Siderophores_B12_Hemin"/>
    <property type="match status" value="1"/>
</dbReference>
<dbReference type="PROSITE" id="PS00211">
    <property type="entry name" value="ABC_TRANSPORTER_1"/>
    <property type="match status" value="1"/>
</dbReference>
<evidence type="ECO:0000256" key="5">
    <source>
        <dbReference type="ARBA" id="ARBA00022840"/>
    </source>
</evidence>
<dbReference type="InterPro" id="IPR003439">
    <property type="entry name" value="ABC_transporter-like_ATP-bd"/>
</dbReference>
<keyword evidence="6" id="KW-0406">Ion transport</keyword>
<dbReference type="SUPFAM" id="SSF52540">
    <property type="entry name" value="P-loop containing nucleoside triphosphate hydrolases"/>
    <property type="match status" value="1"/>
</dbReference>
<evidence type="ECO:0000256" key="6">
    <source>
        <dbReference type="ARBA" id="ARBA00023065"/>
    </source>
</evidence>
<name>A0AA37JM71_9FIRM</name>
<dbReference type="InterPro" id="IPR017871">
    <property type="entry name" value="ABC_transporter-like_CS"/>
</dbReference>